<name>A0AB34K2U5_PRYPA</name>
<reference evidence="1 2" key="1">
    <citation type="journal article" date="2024" name="Science">
        <title>Giant polyketide synthase enzymes in the biosynthesis of giant marine polyether toxins.</title>
        <authorList>
            <person name="Fallon T.R."/>
            <person name="Shende V.V."/>
            <person name="Wierzbicki I.H."/>
            <person name="Pendleton A.L."/>
            <person name="Watervoot N.F."/>
            <person name="Auber R.P."/>
            <person name="Gonzalez D.J."/>
            <person name="Wisecaver J.H."/>
            <person name="Moore B.S."/>
        </authorList>
    </citation>
    <scope>NUCLEOTIDE SEQUENCE [LARGE SCALE GENOMIC DNA]</scope>
    <source>
        <strain evidence="1 2">12B1</strain>
    </source>
</reference>
<dbReference type="EMBL" id="JBGBPQ010000002">
    <property type="protein sequence ID" value="KAL1528365.1"/>
    <property type="molecule type" value="Genomic_DNA"/>
</dbReference>
<dbReference type="AlphaFoldDB" id="A0AB34K2U5"/>
<proteinExistence type="predicted"/>
<sequence>MHTPVAILKPLDRPFVSARLATASGRYTRTMGTAAGFFGLTYQGPVNGLASNTLSIFNMDHPDDRAWLKLTFDFVAPDGKLKHDQIVELLQFFYRQRAEGPTRSGSYLHSYPQSEAAYMSSMFSGPDATLGFHELLSHLMEAQANFAEPTAPVEYNSNSVFRNDLNKHTRKMLDPQQQFRKPLLTSQEVGWAVKQTAASGRPFHLRTSATTQFADAAEKQAWGRSIGGEFSEFATKQLIQFGGFGMGV</sequence>
<comment type="caution">
    <text evidence="1">The sequence shown here is derived from an EMBL/GenBank/DDBJ whole genome shotgun (WGS) entry which is preliminary data.</text>
</comment>
<protein>
    <submittedName>
        <fullName evidence="1">Uncharacterized protein</fullName>
    </submittedName>
</protein>
<gene>
    <name evidence="1" type="ORF">AB1Y20_009717</name>
</gene>
<dbReference type="Proteomes" id="UP001515480">
    <property type="component" value="Unassembled WGS sequence"/>
</dbReference>
<evidence type="ECO:0000313" key="2">
    <source>
        <dbReference type="Proteomes" id="UP001515480"/>
    </source>
</evidence>
<evidence type="ECO:0000313" key="1">
    <source>
        <dbReference type="EMBL" id="KAL1528365.1"/>
    </source>
</evidence>
<keyword evidence="2" id="KW-1185">Reference proteome</keyword>
<organism evidence="1 2">
    <name type="scientific">Prymnesium parvum</name>
    <name type="common">Toxic golden alga</name>
    <dbReference type="NCBI Taxonomy" id="97485"/>
    <lineage>
        <taxon>Eukaryota</taxon>
        <taxon>Haptista</taxon>
        <taxon>Haptophyta</taxon>
        <taxon>Prymnesiophyceae</taxon>
        <taxon>Prymnesiales</taxon>
        <taxon>Prymnesiaceae</taxon>
        <taxon>Prymnesium</taxon>
    </lineage>
</organism>
<accession>A0AB34K2U5</accession>